<sequence>MADETNSIATDVKTLLEGNVDDKLSVIERRTKERLRSLLGDPESIPSQFEYISYEVTLKRFNRIGNEGMQSYSQEGLSMAFPDSDFSEYQDTIDKYRRKDEEAFYKPKKGVFRFK</sequence>
<dbReference type="Proteomes" id="UP000630615">
    <property type="component" value="Unassembled WGS sequence"/>
</dbReference>
<comment type="caution">
    <text evidence="1">The sequence shown here is derived from an EMBL/GenBank/DDBJ whole genome shotgun (WGS) entry which is preliminary data.</text>
</comment>
<organism evidence="1 2">
    <name type="scientific">Enterococcus wangshanyuanii</name>
    <dbReference type="NCBI Taxonomy" id="2005703"/>
    <lineage>
        <taxon>Bacteria</taxon>
        <taxon>Bacillati</taxon>
        <taxon>Bacillota</taxon>
        <taxon>Bacilli</taxon>
        <taxon>Lactobacillales</taxon>
        <taxon>Enterococcaceae</taxon>
        <taxon>Enterococcus</taxon>
    </lineage>
</organism>
<evidence type="ECO:0008006" key="3">
    <source>
        <dbReference type="Google" id="ProtNLM"/>
    </source>
</evidence>
<evidence type="ECO:0000313" key="2">
    <source>
        <dbReference type="Proteomes" id="UP000630615"/>
    </source>
</evidence>
<dbReference type="EMBL" id="BMKI01000001">
    <property type="protein sequence ID" value="GGC74945.1"/>
    <property type="molecule type" value="Genomic_DNA"/>
</dbReference>
<reference evidence="2" key="1">
    <citation type="journal article" date="2019" name="Int. J. Syst. Evol. Microbiol.">
        <title>The Global Catalogue of Microorganisms (GCM) 10K type strain sequencing project: providing services to taxonomists for standard genome sequencing and annotation.</title>
        <authorList>
            <consortium name="The Broad Institute Genomics Platform"/>
            <consortium name="The Broad Institute Genome Sequencing Center for Infectious Disease"/>
            <person name="Wu L."/>
            <person name="Ma J."/>
        </authorList>
    </citation>
    <scope>NUCLEOTIDE SEQUENCE [LARGE SCALE GENOMIC DNA]</scope>
    <source>
        <strain evidence="2">CGMCC 1.15942</strain>
    </source>
</reference>
<protein>
    <recommendedName>
        <fullName evidence="3">Phage head-tail connector protein</fullName>
    </recommendedName>
</protein>
<accession>A0ABQ1NEU9</accession>
<gene>
    <name evidence="1" type="ORF">GCM10011573_00610</name>
</gene>
<evidence type="ECO:0000313" key="1">
    <source>
        <dbReference type="EMBL" id="GGC74945.1"/>
    </source>
</evidence>
<dbReference type="Pfam" id="PF05135">
    <property type="entry name" value="Phage_connect_1"/>
    <property type="match status" value="1"/>
</dbReference>
<dbReference type="RefSeq" id="WP_088271416.1">
    <property type="nucleotide sequence ID" value="NZ_BMKI01000001.1"/>
</dbReference>
<name>A0ABQ1NEU9_9ENTE</name>
<proteinExistence type="predicted"/>
<dbReference type="InterPro" id="IPR021146">
    <property type="entry name" value="Phage_gp6-like_head-tail"/>
</dbReference>
<keyword evidence="2" id="KW-1185">Reference proteome</keyword>